<dbReference type="Gene3D" id="3.40.50.300">
    <property type="entry name" value="P-loop containing nucleotide triphosphate hydrolases"/>
    <property type="match status" value="2"/>
</dbReference>
<evidence type="ECO:0000256" key="4">
    <source>
        <dbReference type="ARBA" id="ARBA00022737"/>
    </source>
</evidence>
<dbReference type="PANTHER" id="PTHR43790:SF1">
    <property type="entry name" value="XYLOSE IMPORT ATP-BINDING PROTEIN XYLG"/>
    <property type="match status" value="1"/>
</dbReference>
<keyword evidence="2" id="KW-1003">Cell membrane</keyword>
<dbReference type="SUPFAM" id="SSF52540">
    <property type="entry name" value="P-loop containing nucleoside triphosphate hydrolases"/>
    <property type="match status" value="2"/>
</dbReference>
<dbReference type="InterPro" id="IPR027417">
    <property type="entry name" value="P-loop_NTPase"/>
</dbReference>
<keyword evidence="4" id="KW-0677">Repeat</keyword>
<feature type="non-terminal residue" evidence="9">
    <location>
        <position position="165"/>
    </location>
</feature>
<dbReference type="GO" id="GO:0005524">
    <property type="term" value="F:ATP binding"/>
    <property type="evidence" value="ECO:0007669"/>
    <property type="project" value="UniProtKB-KW"/>
</dbReference>
<dbReference type="PANTHER" id="PTHR43790">
    <property type="entry name" value="CARBOHYDRATE TRANSPORT ATP-BINDING PROTEIN MG119-RELATED"/>
    <property type="match status" value="1"/>
</dbReference>
<gene>
    <name evidence="9" type="ORF">DCK97_18730</name>
</gene>
<keyword evidence="5" id="KW-0547">Nucleotide-binding</keyword>
<evidence type="ECO:0000256" key="3">
    <source>
        <dbReference type="ARBA" id="ARBA00022597"/>
    </source>
</evidence>
<accession>A0A3B9IP00</accession>
<dbReference type="InterPro" id="IPR050107">
    <property type="entry name" value="ABC_carbohydrate_import_ATPase"/>
</dbReference>
<dbReference type="AlphaFoldDB" id="A0A3B9IP00"/>
<reference evidence="9 10" key="1">
    <citation type="journal article" date="2018" name="Nat. Biotechnol.">
        <title>A standardized bacterial taxonomy based on genome phylogeny substantially revises the tree of life.</title>
        <authorList>
            <person name="Parks D.H."/>
            <person name="Chuvochina M."/>
            <person name="Waite D.W."/>
            <person name="Rinke C."/>
            <person name="Skarshewski A."/>
            <person name="Chaumeil P.A."/>
            <person name="Hugenholtz P."/>
        </authorList>
    </citation>
    <scope>NUCLEOTIDE SEQUENCE [LARGE SCALE GENOMIC DNA]</scope>
    <source>
        <strain evidence="9">UBA8739</strain>
    </source>
</reference>
<evidence type="ECO:0000313" key="10">
    <source>
        <dbReference type="Proteomes" id="UP000257706"/>
    </source>
</evidence>
<feature type="non-terminal residue" evidence="9">
    <location>
        <position position="1"/>
    </location>
</feature>
<evidence type="ECO:0000256" key="7">
    <source>
        <dbReference type="ARBA" id="ARBA00022967"/>
    </source>
</evidence>
<keyword evidence="8" id="KW-0472">Membrane</keyword>
<evidence type="ECO:0000313" key="9">
    <source>
        <dbReference type="EMBL" id="HAE49456.1"/>
    </source>
</evidence>
<evidence type="ECO:0000256" key="6">
    <source>
        <dbReference type="ARBA" id="ARBA00022840"/>
    </source>
</evidence>
<dbReference type="EMBL" id="DMAI01000306">
    <property type="protein sequence ID" value="HAE49456.1"/>
    <property type="molecule type" value="Genomic_DNA"/>
</dbReference>
<evidence type="ECO:0000256" key="1">
    <source>
        <dbReference type="ARBA" id="ARBA00022448"/>
    </source>
</evidence>
<dbReference type="Proteomes" id="UP000257706">
    <property type="component" value="Unassembled WGS sequence"/>
</dbReference>
<comment type="caution">
    <text evidence="9">The sequence shown here is derived from an EMBL/GenBank/DDBJ whole genome shotgun (WGS) entry which is preliminary data.</text>
</comment>
<sequence length="165" mass="18232">LILDEPTSSLNERDSEALLDLLVELKTREGLTAILISHKLNEVSRVADSLTVLRDGTTVASRDMSDTSYGEGEIIRDMVGRSMSDRYPPRRPRIGDTVMEVADWRVHHPTHQGRLVVRGVNFHLRRGEVLGIAGLMGAGRTELAMSLFGRSYGQGISGTVRIHGR</sequence>
<keyword evidence="7" id="KW-1278">Translocase</keyword>
<keyword evidence="1" id="KW-0813">Transport</keyword>
<evidence type="ECO:0000256" key="5">
    <source>
        <dbReference type="ARBA" id="ARBA00022741"/>
    </source>
</evidence>
<keyword evidence="6 9" id="KW-0067">ATP-binding</keyword>
<evidence type="ECO:0000256" key="8">
    <source>
        <dbReference type="ARBA" id="ARBA00023136"/>
    </source>
</evidence>
<name>A0A3B9IP00_9PROT</name>
<evidence type="ECO:0000256" key="2">
    <source>
        <dbReference type="ARBA" id="ARBA00022475"/>
    </source>
</evidence>
<keyword evidence="3" id="KW-0762">Sugar transport</keyword>
<organism evidence="9 10">
    <name type="scientific">Tistrella mobilis</name>
    <dbReference type="NCBI Taxonomy" id="171437"/>
    <lineage>
        <taxon>Bacteria</taxon>
        <taxon>Pseudomonadati</taxon>
        <taxon>Pseudomonadota</taxon>
        <taxon>Alphaproteobacteria</taxon>
        <taxon>Geminicoccales</taxon>
        <taxon>Geminicoccaceae</taxon>
        <taxon>Tistrella</taxon>
    </lineage>
</organism>
<protein>
    <submittedName>
        <fullName evidence="9">ABC transporter ATP-binding protein</fullName>
    </submittedName>
</protein>
<proteinExistence type="predicted"/>